<dbReference type="SUPFAM" id="SSF88713">
    <property type="entry name" value="Glycoside hydrolase/deacetylase"/>
    <property type="match status" value="1"/>
</dbReference>
<feature type="signal peptide" evidence="3">
    <location>
        <begin position="1"/>
        <end position="24"/>
    </location>
</feature>
<dbReference type="InterPro" id="IPR011330">
    <property type="entry name" value="Glyco_hydro/deAcase_b/a-brl"/>
</dbReference>
<keyword evidence="1" id="KW-0479">Metal-binding</keyword>
<gene>
    <name evidence="5" type="ORF">J2Z35_001165</name>
</gene>
<evidence type="ECO:0000313" key="6">
    <source>
        <dbReference type="Proteomes" id="UP001314903"/>
    </source>
</evidence>
<dbReference type="CDD" id="cd10917">
    <property type="entry name" value="CE4_NodB_like_6s_7s"/>
    <property type="match status" value="1"/>
</dbReference>
<organism evidence="5 6">
    <name type="scientific">Acetoanaerobium pronyense</name>
    <dbReference type="NCBI Taxonomy" id="1482736"/>
    <lineage>
        <taxon>Bacteria</taxon>
        <taxon>Bacillati</taxon>
        <taxon>Bacillota</taxon>
        <taxon>Clostridia</taxon>
        <taxon>Peptostreptococcales</taxon>
        <taxon>Filifactoraceae</taxon>
        <taxon>Acetoanaerobium</taxon>
    </lineage>
</organism>
<sequence length="335" mass="37294">MKNHLKLGLVLSLILIVSSSPSLASSRIINRGNASSPKMSLTFDDGGSTENVRRVMTIMESHEVRGTFFPTGDFIAKNPELMKEILDRGHEVGNHSYNHPDFRKISRERMVREISSSAEAFKKATGEDMKPYFRPPYGSYNSNVLKAASEAGFGYTVMWSIDTNDWKKISSDSIRRHVVSNAGNGKIVLMHTLPGLNTAASLDGMIKDLKNKGYELVTISELISQPSNEVAKKPTPFVLSDPEDMLPLEFLNNLLYVKTGSYYASEQEIKNLAVELGIIEDLNSSLTKRVLKLEEAKTYVSRAFGEKQDEALAVFETLELKKSNLNEIVILLKGI</sequence>
<reference evidence="5 6" key="1">
    <citation type="submission" date="2021-03" db="EMBL/GenBank/DDBJ databases">
        <title>Genomic Encyclopedia of Type Strains, Phase IV (KMG-IV): sequencing the most valuable type-strain genomes for metagenomic binning, comparative biology and taxonomic classification.</title>
        <authorList>
            <person name="Goeker M."/>
        </authorList>
    </citation>
    <scope>NUCLEOTIDE SEQUENCE [LARGE SCALE GENOMIC DNA]</scope>
    <source>
        <strain evidence="5 6">DSM 27512</strain>
    </source>
</reference>
<dbReference type="InterPro" id="IPR050248">
    <property type="entry name" value="Polysacc_deacetylase_ArnD"/>
</dbReference>
<dbReference type="PANTHER" id="PTHR10587:SF133">
    <property type="entry name" value="CHITIN DEACETYLASE 1-RELATED"/>
    <property type="match status" value="1"/>
</dbReference>
<evidence type="ECO:0000256" key="2">
    <source>
        <dbReference type="ARBA" id="ARBA00022801"/>
    </source>
</evidence>
<evidence type="ECO:0000256" key="3">
    <source>
        <dbReference type="SAM" id="SignalP"/>
    </source>
</evidence>
<keyword evidence="2" id="KW-0378">Hydrolase</keyword>
<dbReference type="Pfam" id="PF01522">
    <property type="entry name" value="Polysacc_deac_1"/>
    <property type="match status" value="1"/>
</dbReference>
<keyword evidence="3" id="KW-0732">Signal</keyword>
<evidence type="ECO:0000313" key="5">
    <source>
        <dbReference type="EMBL" id="MBP2027371.1"/>
    </source>
</evidence>
<comment type="caution">
    <text evidence="5">The sequence shown here is derived from an EMBL/GenBank/DDBJ whole genome shotgun (WGS) entry which is preliminary data.</text>
</comment>
<dbReference type="Gene3D" id="3.20.20.370">
    <property type="entry name" value="Glycoside hydrolase/deacetylase"/>
    <property type="match status" value="1"/>
</dbReference>
<feature type="domain" description="NodB homology" evidence="4">
    <location>
        <begin position="37"/>
        <end position="217"/>
    </location>
</feature>
<dbReference type="PROSITE" id="PS51677">
    <property type="entry name" value="NODB"/>
    <property type="match status" value="1"/>
</dbReference>
<evidence type="ECO:0000256" key="1">
    <source>
        <dbReference type="ARBA" id="ARBA00022723"/>
    </source>
</evidence>
<proteinExistence type="predicted"/>
<evidence type="ECO:0000259" key="4">
    <source>
        <dbReference type="PROSITE" id="PS51677"/>
    </source>
</evidence>
<accession>A0ABS4KHV9</accession>
<feature type="chain" id="PRO_5045170712" evidence="3">
    <location>
        <begin position="25"/>
        <end position="335"/>
    </location>
</feature>
<protein>
    <submittedName>
        <fullName evidence="5">Peptidoglycan/xylan/chitin deacetylase (PgdA/CDA1 family)</fullName>
    </submittedName>
</protein>
<dbReference type="InterPro" id="IPR002509">
    <property type="entry name" value="NODB_dom"/>
</dbReference>
<dbReference type="Proteomes" id="UP001314903">
    <property type="component" value="Unassembled WGS sequence"/>
</dbReference>
<dbReference type="RefSeq" id="WP_209660409.1">
    <property type="nucleotide sequence ID" value="NZ_JAGGLI010000010.1"/>
</dbReference>
<dbReference type="PANTHER" id="PTHR10587">
    <property type="entry name" value="GLYCOSYL TRANSFERASE-RELATED"/>
    <property type="match status" value="1"/>
</dbReference>
<keyword evidence="6" id="KW-1185">Reference proteome</keyword>
<dbReference type="EMBL" id="JAGGLI010000010">
    <property type="protein sequence ID" value="MBP2027371.1"/>
    <property type="molecule type" value="Genomic_DNA"/>
</dbReference>
<name>A0ABS4KHV9_9FIRM</name>